<dbReference type="Proteomes" id="UP001634007">
    <property type="component" value="Unassembled WGS sequence"/>
</dbReference>
<dbReference type="PANTHER" id="PTHR33592">
    <property type="entry name" value="TRANSMEMBRANE PROTEIN"/>
    <property type="match status" value="1"/>
</dbReference>
<organism evidence="3 4">
    <name type="scientific">Eucalyptus globulus</name>
    <name type="common">Tasmanian blue gum</name>
    <dbReference type="NCBI Taxonomy" id="34317"/>
    <lineage>
        <taxon>Eukaryota</taxon>
        <taxon>Viridiplantae</taxon>
        <taxon>Streptophyta</taxon>
        <taxon>Embryophyta</taxon>
        <taxon>Tracheophyta</taxon>
        <taxon>Spermatophyta</taxon>
        <taxon>Magnoliopsida</taxon>
        <taxon>eudicotyledons</taxon>
        <taxon>Gunneridae</taxon>
        <taxon>Pentapetalae</taxon>
        <taxon>rosids</taxon>
        <taxon>malvids</taxon>
        <taxon>Myrtales</taxon>
        <taxon>Myrtaceae</taxon>
        <taxon>Myrtoideae</taxon>
        <taxon>Eucalypteae</taxon>
        <taxon>Eucalyptus</taxon>
    </lineage>
</organism>
<evidence type="ECO:0000313" key="3">
    <source>
        <dbReference type="EMBL" id="KAL3727077.1"/>
    </source>
</evidence>
<sequence>MNISSRLVILSFVLTAILSSTRVAAMRPLHGERQPGEPLAAMESLQRGPTPPSGSSSCTNIPGGGGGGHCPWNGRNFAGRAARHAPAVLHP</sequence>
<evidence type="ECO:0008006" key="5">
    <source>
        <dbReference type="Google" id="ProtNLM"/>
    </source>
</evidence>
<proteinExistence type="predicted"/>
<keyword evidence="2" id="KW-0732">Signal</keyword>
<name>A0ABD3JK94_EUCGL</name>
<dbReference type="EMBL" id="JBJKBG010000008">
    <property type="protein sequence ID" value="KAL3727077.1"/>
    <property type="molecule type" value="Genomic_DNA"/>
</dbReference>
<evidence type="ECO:0000313" key="4">
    <source>
        <dbReference type="Proteomes" id="UP001634007"/>
    </source>
</evidence>
<evidence type="ECO:0000256" key="2">
    <source>
        <dbReference type="SAM" id="SignalP"/>
    </source>
</evidence>
<protein>
    <recommendedName>
        <fullName evidence="5">Secreted protein</fullName>
    </recommendedName>
</protein>
<keyword evidence="4" id="KW-1185">Reference proteome</keyword>
<dbReference type="PANTHER" id="PTHR33592:SF10">
    <property type="entry name" value="TRANSMEMBRANE PROTEIN"/>
    <property type="match status" value="1"/>
</dbReference>
<feature type="chain" id="PRO_5044891695" description="Secreted protein" evidence="2">
    <location>
        <begin position="26"/>
        <end position="91"/>
    </location>
</feature>
<feature type="signal peptide" evidence="2">
    <location>
        <begin position="1"/>
        <end position="25"/>
    </location>
</feature>
<comment type="caution">
    <text evidence="3">The sequence shown here is derived from an EMBL/GenBank/DDBJ whole genome shotgun (WGS) entry which is preliminary data.</text>
</comment>
<reference evidence="3 4" key="1">
    <citation type="submission" date="2024-11" db="EMBL/GenBank/DDBJ databases">
        <title>Chromosome-level genome assembly of Eucalyptus globulus Labill. provides insights into its genome evolution.</title>
        <authorList>
            <person name="Li X."/>
        </authorList>
    </citation>
    <scope>NUCLEOTIDE SEQUENCE [LARGE SCALE GENOMIC DNA]</scope>
    <source>
        <strain evidence="3">CL2024</strain>
        <tissue evidence="3">Fresh tender leaves</tissue>
    </source>
</reference>
<evidence type="ECO:0000256" key="1">
    <source>
        <dbReference type="SAM" id="MobiDB-lite"/>
    </source>
</evidence>
<dbReference type="AlphaFoldDB" id="A0ABD3JK94"/>
<gene>
    <name evidence="3" type="ORF">ACJRO7_031906</name>
</gene>
<accession>A0ABD3JK94</accession>
<feature type="region of interest" description="Disordered" evidence="1">
    <location>
        <begin position="31"/>
        <end position="62"/>
    </location>
</feature>